<gene>
    <name evidence="2" type="primary">LOC103554087</name>
</gene>
<evidence type="ECO:0000313" key="2">
    <source>
        <dbReference type="RefSeq" id="XP_070458803.1"/>
    </source>
</evidence>
<organism evidence="1 2">
    <name type="scientific">Equus przewalskii</name>
    <name type="common">Przewalski's horse</name>
    <name type="synonym">Equus caballus przewalskii</name>
    <dbReference type="NCBI Taxonomy" id="9798"/>
    <lineage>
        <taxon>Eukaryota</taxon>
        <taxon>Metazoa</taxon>
        <taxon>Chordata</taxon>
        <taxon>Craniata</taxon>
        <taxon>Vertebrata</taxon>
        <taxon>Euteleostomi</taxon>
        <taxon>Mammalia</taxon>
        <taxon>Eutheria</taxon>
        <taxon>Laurasiatheria</taxon>
        <taxon>Perissodactyla</taxon>
        <taxon>Equidae</taxon>
        <taxon>Equus</taxon>
    </lineage>
</organism>
<evidence type="ECO:0000313" key="1">
    <source>
        <dbReference type="Proteomes" id="UP001652662"/>
    </source>
</evidence>
<dbReference type="Proteomes" id="UP001652662">
    <property type="component" value="Chromosome 32"/>
</dbReference>
<reference evidence="2" key="1">
    <citation type="submission" date="2025-08" db="UniProtKB">
        <authorList>
            <consortium name="RefSeq"/>
        </authorList>
    </citation>
    <scope>IDENTIFICATION</scope>
    <source>
        <tissue evidence="2">Blood</tissue>
    </source>
</reference>
<accession>A0ABM4N1I8</accession>
<protein>
    <submittedName>
        <fullName evidence="2">Uncharacterized protein</fullName>
    </submittedName>
</protein>
<sequence length="178" mass="20546">MDWLLCAKCKWKACGCWCSASPVPCHQRGVICTERQPKLYVLRPRSRTAKFNSHSRKQYAECSWRVEHQTHVLEDLVTADGLFRSPWGLQPDQGLRANGVSTWDATPTPDPRPTLTDMWTTHSRYSKRKDSCPLELTSCRVIYLRAERRKHKGKWLRLADLFSSLPGGHAVFLSYFHS</sequence>
<proteinExistence type="predicted"/>
<name>A0ABM4N1I8_EQUPR</name>
<dbReference type="GeneID" id="103554087"/>
<dbReference type="RefSeq" id="XP_070458803.1">
    <property type="nucleotide sequence ID" value="XM_070602702.1"/>
</dbReference>
<keyword evidence="1" id="KW-1185">Reference proteome</keyword>